<dbReference type="Proteomes" id="UP001205337">
    <property type="component" value="Unassembled WGS sequence"/>
</dbReference>
<keyword evidence="3" id="KW-0732">Signal</keyword>
<sequence>MTLGRAGRAFASTLLATGLVAGSAAVGWAASGPDASDPRTQPASAAITPGSGPVSASIVMPVTLPTTTTGLVSADDLERYTGPFGSLTRQLDAAAGTPVAIGLDPMILASIRVLGASAPESATQWLARLQATSNEVFLLAYGDADLVAAARTGTMADLAPSGFGFVLDEADFSEAQTATPTPAPSATTQPDPDAAPPYPSTDDLLAWTTELPRIAWPGEDVGSADLAALASAGYADVIVPSSSAGDPTAPLIALDGIQGIVADDELSDLLGAAITEGSPAARTAALDALDAAFAAETAAHPGRGVVLTVDRGWPYALPGLADALARLDATASVGLVTLGDILATAAVPGGIDDGTATPDRDAVFTGLADDAAAETSFSTVLDDPSVLLDERRLERIALYGLAWTASTSAWDRAVSDFHTRSAEIQSSVQLQSGSDVALLARNAEFKVAVSNSLPYAVTVRVVVDPQSPILRADRAIDLTVEPESTGTALVPVEAVANGEVEVLTSITSPTGVPLDSGHASVTVHAEWEGIGTLVIVIVLALVFAAGILRLVITRRRARAERRAGAEAAETAETSHD</sequence>
<feature type="region of interest" description="Disordered" evidence="1">
    <location>
        <begin position="175"/>
        <end position="202"/>
    </location>
</feature>
<gene>
    <name evidence="4" type="ORF">NUH29_10950</name>
</gene>
<feature type="compositionally biased region" description="Low complexity" evidence="1">
    <location>
        <begin position="175"/>
        <end position="192"/>
    </location>
</feature>
<accession>A0ABT1ZHK2</accession>
<evidence type="ECO:0000313" key="4">
    <source>
        <dbReference type="EMBL" id="MCS0500065.1"/>
    </source>
</evidence>
<feature type="region of interest" description="Disordered" evidence="1">
    <location>
        <begin position="30"/>
        <end position="49"/>
    </location>
</feature>
<dbReference type="InterPro" id="IPR046112">
    <property type="entry name" value="DUF6049"/>
</dbReference>
<evidence type="ECO:0000256" key="1">
    <source>
        <dbReference type="SAM" id="MobiDB-lite"/>
    </source>
</evidence>
<keyword evidence="5" id="KW-1185">Reference proteome</keyword>
<reference evidence="4 5" key="1">
    <citation type="submission" date="2022-08" db="EMBL/GenBank/DDBJ databases">
        <authorList>
            <person name="Li F."/>
        </authorList>
    </citation>
    <scope>NUCLEOTIDE SEQUENCE [LARGE SCALE GENOMIC DNA]</scope>
    <source>
        <strain evidence="4 5">10F1B-8-1</strain>
    </source>
</reference>
<keyword evidence="2" id="KW-1133">Transmembrane helix</keyword>
<comment type="caution">
    <text evidence="4">The sequence shown here is derived from an EMBL/GenBank/DDBJ whole genome shotgun (WGS) entry which is preliminary data.</text>
</comment>
<organism evidence="4 5">
    <name type="scientific">Protaetiibacter mangrovi</name>
    <dbReference type="NCBI Taxonomy" id="2970926"/>
    <lineage>
        <taxon>Bacteria</taxon>
        <taxon>Bacillati</taxon>
        <taxon>Actinomycetota</taxon>
        <taxon>Actinomycetes</taxon>
        <taxon>Micrococcales</taxon>
        <taxon>Microbacteriaceae</taxon>
        <taxon>Protaetiibacter</taxon>
    </lineage>
</organism>
<protein>
    <submittedName>
        <fullName evidence="4">DUF6049 family protein</fullName>
    </submittedName>
</protein>
<dbReference type="RefSeq" id="WP_258799158.1">
    <property type="nucleotide sequence ID" value="NZ_JANTHX010000007.1"/>
</dbReference>
<keyword evidence="2" id="KW-0812">Transmembrane</keyword>
<feature type="chain" id="PRO_5047254420" evidence="3">
    <location>
        <begin position="30"/>
        <end position="576"/>
    </location>
</feature>
<feature type="transmembrane region" description="Helical" evidence="2">
    <location>
        <begin position="530"/>
        <end position="552"/>
    </location>
</feature>
<keyword evidence="2" id="KW-0472">Membrane</keyword>
<feature type="signal peptide" evidence="3">
    <location>
        <begin position="1"/>
        <end position="29"/>
    </location>
</feature>
<name>A0ABT1ZHK2_9MICO</name>
<evidence type="ECO:0000256" key="3">
    <source>
        <dbReference type="SAM" id="SignalP"/>
    </source>
</evidence>
<dbReference type="Pfam" id="PF19516">
    <property type="entry name" value="DUF6049"/>
    <property type="match status" value="1"/>
</dbReference>
<dbReference type="EMBL" id="JANTHX010000007">
    <property type="protein sequence ID" value="MCS0500065.1"/>
    <property type="molecule type" value="Genomic_DNA"/>
</dbReference>
<evidence type="ECO:0000313" key="5">
    <source>
        <dbReference type="Proteomes" id="UP001205337"/>
    </source>
</evidence>
<evidence type="ECO:0000256" key="2">
    <source>
        <dbReference type="SAM" id="Phobius"/>
    </source>
</evidence>
<proteinExistence type="predicted"/>